<dbReference type="InterPro" id="IPR011992">
    <property type="entry name" value="EF-hand-dom_pair"/>
</dbReference>
<keyword evidence="7" id="KW-0106">Calcium</keyword>
<dbReference type="PROSITE" id="PS50031">
    <property type="entry name" value="EH"/>
    <property type="match status" value="3"/>
</dbReference>
<feature type="domain" description="EH" evidence="15">
    <location>
        <begin position="139"/>
        <end position="229"/>
    </location>
</feature>
<keyword evidence="5" id="KW-0254">Endocytosis</keyword>
<evidence type="ECO:0000256" key="9">
    <source>
        <dbReference type="ARBA" id="ARBA00023203"/>
    </source>
</evidence>
<dbReference type="PROSITE" id="PS00018">
    <property type="entry name" value="EF_HAND_1"/>
    <property type="match status" value="1"/>
</dbReference>
<dbReference type="SMART" id="SM00054">
    <property type="entry name" value="EFh"/>
    <property type="match status" value="4"/>
</dbReference>
<keyword evidence="8 12" id="KW-0175">Coiled coil</keyword>
<feature type="compositionally biased region" description="Basic and acidic residues" evidence="13">
    <location>
        <begin position="670"/>
        <end position="687"/>
    </location>
</feature>
<feature type="compositionally biased region" description="Low complexity" evidence="13">
    <location>
        <begin position="469"/>
        <end position="479"/>
    </location>
</feature>
<dbReference type="SUPFAM" id="SSF46934">
    <property type="entry name" value="UBA-like"/>
    <property type="match status" value="1"/>
</dbReference>
<dbReference type="Gene3D" id="1.10.238.10">
    <property type="entry name" value="EF-hand"/>
    <property type="match status" value="3"/>
</dbReference>
<name>A0ABR1XME9_9PEZI</name>
<feature type="compositionally biased region" description="Polar residues" evidence="13">
    <location>
        <begin position="1304"/>
        <end position="1322"/>
    </location>
</feature>
<feature type="domain" description="EH" evidence="15">
    <location>
        <begin position="20"/>
        <end position="96"/>
    </location>
</feature>
<dbReference type="PANTHER" id="PTHR11216">
    <property type="entry name" value="EH DOMAIN"/>
    <property type="match status" value="1"/>
</dbReference>
<keyword evidence="10" id="KW-0206">Cytoskeleton</keyword>
<keyword evidence="10" id="KW-0963">Cytoplasm</keyword>
<evidence type="ECO:0000313" key="17">
    <source>
        <dbReference type="EMBL" id="KAK8161342.1"/>
    </source>
</evidence>
<organism evidence="17 18">
    <name type="scientific">Phyllosticta citrichinensis</name>
    <dbReference type="NCBI Taxonomy" id="1130410"/>
    <lineage>
        <taxon>Eukaryota</taxon>
        <taxon>Fungi</taxon>
        <taxon>Dikarya</taxon>
        <taxon>Ascomycota</taxon>
        <taxon>Pezizomycotina</taxon>
        <taxon>Dothideomycetes</taxon>
        <taxon>Dothideomycetes incertae sedis</taxon>
        <taxon>Botryosphaeriales</taxon>
        <taxon>Phyllostictaceae</taxon>
        <taxon>Phyllosticta</taxon>
    </lineage>
</organism>
<comment type="subcellular location">
    <subcellularLocation>
        <location evidence="3">Cell membrane</location>
        <topology evidence="3">Peripheral membrane protein</topology>
        <orientation evidence="3">Cytoplasmic side</orientation>
    </subcellularLocation>
    <subcellularLocation>
        <location evidence="2">Cytoplasm</location>
        <location evidence="2">Cytoskeleton</location>
        <location evidence="2">Actin patch</location>
    </subcellularLocation>
    <subcellularLocation>
        <location evidence="1">Endosome membrane</location>
        <topology evidence="1">Peripheral membrane protein</topology>
        <orientation evidence="1">Cytoplasmic side</orientation>
    </subcellularLocation>
</comment>
<evidence type="ECO:0000256" key="4">
    <source>
        <dbReference type="ARBA" id="ARBA00011159"/>
    </source>
</evidence>
<feature type="compositionally biased region" description="Polar residues" evidence="13">
    <location>
        <begin position="1276"/>
        <end position="1292"/>
    </location>
</feature>
<evidence type="ECO:0000256" key="8">
    <source>
        <dbReference type="ARBA" id="ARBA00023054"/>
    </source>
</evidence>
<feature type="coiled-coil region" evidence="12">
    <location>
        <begin position="519"/>
        <end position="637"/>
    </location>
</feature>
<feature type="compositionally biased region" description="Polar residues" evidence="13">
    <location>
        <begin position="890"/>
        <end position="908"/>
    </location>
</feature>
<feature type="compositionally biased region" description="Acidic residues" evidence="13">
    <location>
        <begin position="1198"/>
        <end position="1208"/>
    </location>
</feature>
<feature type="compositionally biased region" description="Polar residues" evidence="13">
    <location>
        <begin position="937"/>
        <end position="967"/>
    </location>
</feature>
<evidence type="ECO:0000256" key="3">
    <source>
        <dbReference type="ARBA" id="ARBA00004413"/>
    </source>
</evidence>
<feature type="compositionally biased region" description="Basic and acidic residues" evidence="13">
    <location>
        <begin position="873"/>
        <end position="882"/>
    </location>
</feature>
<dbReference type="InterPro" id="IPR002048">
    <property type="entry name" value="EF_hand_dom"/>
</dbReference>
<dbReference type="Proteomes" id="UP001456524">
    <property type="component" value="Unassembled WGS sequence"/>
</dbReference>
<dbReference type="PANTHER" id="PTHR11216:SF170">
    <property type="entry name" value="DYNAMIN ASSOCIATED PROTEIN 160, ISOFORM D"/>
    <property type="match status" value="1"/>
</dbReference>
<feature type="compositionally biased region" description="Basic and acidic residues" evidence="13">
    <location>
        <begin position="644"/>
        <end position="654"/>
    </location>
</feature>
<evidence type="ECO:0000256" key="6">
    <source>
        <dbReference type="ARBA" id="ARBA00022753"/>
    </source>
</evidence>
<evidence type="ECO:0000256" key="11">
    <source>
        <dbReference type="ARBA" id="ARBA00025194"/>
    </source>
</evidence>
<feature type="compositionally biased region" description="Polar residues" evidence="13">
    <location>
        <begin position="1161"/>
        <end position="1194"/>
    </location>
</feature>
<evidence type="ECO:0000256" key="5">
    <source>
        <dbReference type="ARBA" id="ARBA00022583"/>
    </source>
</evidence>
<dbReference type="CDD" id="cd14270">
    <property type="entry name" value="UBA"/>
    <property type="match status" value="1"/>
</dbReference>
<comment type="subunit">
    <text evidence="4">Component of the PAN1 actin cytoskeleton-regulatory complex.</text>
</comment>
<protein>
    <submittedName>
        <fullName evidence="17">Uncharacterized protein</fullName>
    </submittedName>
</protein>
<dbReference type="InterPro" id="IPR009060">
    <property type="entry name" value="UBA-like_sf"/>
</dbReference>
<dbReference type="EMBL" id="JBBWUH010000007">
    <property type="protein sequence ID" value="KAK8161342.1"/>
    <property type="molecule type" value="Genomic_DNA"/>
</dbReference>
<dbReference type="Pfam" id="PF12763">
    <property type="entry name" value="EH"/>
    <property type="match status" value="3"/>
</dbReference>
<dbReference type="PROSITE" id="PS50030">
    <property type="entry name" value="UBA"/>
    <property type="match status" value="1"/>
</dbReference>
<proteinExistence type="predicted"/>
<evidence type="ECO:0000256" key="12">
    <source>
        <dbReference type="SAM" id="Coils"/>
    </source>
</evidence>
<evidence type="ECO:0000259" key="15">
    <source>
        <dbReference type="PROSITE" id="PS50031"/>
    </source>
</evidence>
<feature type="compositionally biased region" description="Low complexity" evidence="13">
    <location>
        <begin position="690"/>
        <end position="711"/>
    </location>
</feature>
<feature type="compositionally biased region" description="Polar residues" evidence="13">
    <location>
        <begin position="990"/>
        <end position="1003"/>
    </location>
</feature>
<evidence type="ECO:0000256" key="2">
    <source>
        <dbReference type="ARBA" id="ARBA00004134"/>
    </source>
</evidence>
<dbReference type="CDD" id="cd00052">
    <property type="entry name" value="EH"/>
    <property type="match status" value="3"/>
</dbReference>
<feature type="domain" description="EF-hand" evidence="16">
    <location>
        <begin position="315"/>
        <end position="350"/>
    </location>
</feature>
<evidence type="ECO:0000313" key="18">
    <source>
        <dbReference type="Proteomes" id="UP001456524"/>
    </source>
</evidence>
<keyword evidence="9" id="KW-0009">Actin-binding</keyword>
<feature type="domain" description="EH" evidence="15">
    <location>
        <begin position="282"/>
        <end position="374"/>
    </location>
</feature>
<sequence>MADPSANMDLNTPLNLTPEEKRVFGELFRQADAEQMGVVTGEVAVKFFERTKLPPAVLGEIWQIADTENRGLLTSSGFCQVLRLIGHYQAGRQPSPELAFRPGPLPKFDSPAPAGPPAQSPITPQMSGPIRVPPLTPDKAAQYAGLFEKSGAVNGLLPGEMAKTIFEKARLPNETLGRIWGLADTEQRGALGVTEFIIAMHLIASYSSGQMKGLPSSLPAGLYEAAARRAPASRPYGAPGPIPRQFSGASRGASPLPVRPPFATPPQSAQQTGNDWVITPQEKAQYDQLFSKVDAAGSGFITGEQAVLFFSDSGLPEDVLAAIWDLADINSEGRLNRDEFAVAMHLIRQQRPKPGVQFLPSTLPPNLVPPSMRSQTRPAVTQPSAFDSTAAFAQPPAVQAQKSASEDLFGLDAFSSPPVQQQSTGGSGNFGVAKDPFSSGAASPGSPSRVTFQPSPQNPSNLFKPFVPSSSFGQTLTTQGTGGSQGRSPPPPQQPSAMDDLLGDEQGESKKISDDSVELGNMSNQISTLRNQMQEVNNKKTTTENDLNNTAAQKRDLESRLSQFRAQFEAEVQTVKQLEEKLNASRNETRKLQQELAMLEGNYQDLQAQHQQVATALNADQQENASLKERIRQTNAEIAQLRPQLDKMRSEARQQKGMVAIGKKQLATNEGERDKIKNEMNELRKEGSQSPSDARPGSAAAAASPAPSNASHNTNPFFRRSPAPQAENAMSPSGFSRDNAQSSFDNFFGPALGNQQPTGPPPPTSFSKAESNIPAFSVPSGPSVQSSEPGVPTPSTSPPLSSYHESPRAAEPPAPPESRQFSSSILPIREGGGRQGSFSSSVKASAPASRYGGNGVQTPTNAPGSSASAGEPKALDRTDTQRSELGPSPFQRSLSPAVSHSSDAARSASNEERKATFQSFAAPEAADMPGAFPETATPIQPETTGQSQASKNSFAASFSGPSRTGTAKSDFDAAFAGFGSGRQFQEKQHTGSSLNGSVDSASKFNKEFPPIENLSVDEDSDSASERGFEDDFAPASPQQARHESRPGTATGAANEGKDLDLSRNAGDLPTPNAQQPPPNYEQTTGSRNGARGSDQFPPEFDGLLPSRQDPTASHESSDKAIPSPTLTQGQTLFGGSSAAGKAPAGQFSSGSNANTPSSSTVPSDAYQSAQSYPSTEKTTSPVNNHAQPVQQPSKSAFDDDFDAGFDDLAEAKDASGNQDDDDIFSPQQHEGADEFNPVFDSPAASKSNTVASQATPTLPNPSQRTGEDSFSDFEHLTQSFASSKPAAQSTAASGHDWDAIFSGLSDSQPAPTSAGPQETATPITADRGSSLEPPKKPELGRALSTGTEHDDPILKNLTSMGYPRAEALAALEKYDYDINKVRGRLRRRKRMVFSMADLKMERKDIYGNRRKQDDDDDDL</sequence>
<evidence type="ECO:0000259" key="14">
    <source>
        <dbReference type="PROSITE" id="PS50030"/>
    </source>
</evidence>
<feature type="compositionally biased region" description="Low complexity" evidence="13">
    <location>
        <begin position="1134"/>
        <end position="1160"/>
    </location>
</feature>
<accession>A0ABR1XME9</accession>
<evidence type="ECO:0000256" key="13">
    <source>
        <dbReference type="SAM" id="MobiDB-lite"/>
    </source>
</evidence>
<comment type="caution">
    <text evidence="17">The sequence shown here is derived from an EMBL/GenBank/DDBJ whole genome shotgun (WGS) entry which is preliminary data.</text>
</comment>
<feature type="region of interest" description="Disordered" evidence="13">
    <location>
        <begin position="982"/>
        <end position="1356"/>
    </location>
</feature>
<dbReference type="SMART" id="SM00027">
    <property type="entry name" value="EH"/>
    <property type="match status" value="3"/>
</dbReference>
<dbReference type="InterPro" id="IPR000261">
    <property type="entry name" value="EH_dom"/>
</dbReference>
<dbReference type="SUPFAM" id="SSF47473">
    <property type="entry name" value="EF-hand"/>
    <property type="match status" value="3"/>
</dbReference>
<reference evidence="17 18" key="1">
    <citation type="journal article" date="2022" name="G3 (Bethesda)">
        <title>Enemy or ally: a genomic approach to elucidate the lifestyle of Phyllosticta citrichinaensis.</title>
        <authorList>
            <person name="Buijs V.A."/>
            <person name="Groenewald J.Z."/>
            <person name="Haridas S."/>
            <person name="LaButti K.M."/>
            <person name="Lipzen A."/>
            <person name="Martin F.M."/>
            <person name="Barry K."/>
            <person name="Grigoriev I.V."/>
            <person name="Crous P.W."/>
            <person name="Seidl M.F."/>
        </authorList>
    </citation>
    <scope>NUCLEOTIDE SEQUENCE [LARGE SCALE GENOMIC DNA]</scope>
    <source>
        <strain evidence="17 18">CBS 129764</strain>
    </source>
</reference>
<keyword evidence="18" id="KW-1185">Reference proteome</keyword>
<feature type="domain" description="UBA" evidence="14">
    <location>
        <begin position="1348"/>
        <end position="1388"/>
    </location>
</feature>
<evidence type="ECO:0000256" key="10">
    <source>
        <dbReference type="ARBA" id="ARBA00023212"/>
    </source>
</evidence>
<evidence type="ECO:0000256" key="1">
    <source>
        <dbReference type="ARBA" id="ARBA00004125"/>
    </source>
</evidence>
<keyword evidence="6" id="KW-0967">Endosome</keyword>
<feature type="compositionally biased region" description="Polar residues" evidence="13">
    <location>
        <begin position="856"/>
        <end position="868"/>
    </location>
</feature>
<comment type="function">
    <text evidence="11">Component of the PAN1 actin cytoskeleton-regulatory complex required for the internalization of endosomes during actin-coupled endocytosis. The complex links the site of endocytosis to the cell membrane-associated actin cytoskeleton. Mediates uptake of external molecules and vacuolar degradation of plasma membrane proteins. Plays a role in the proper organization of the cell membrane-associated actin cytoskeleton and promotes its destabilization.</text>
</comment>
<dbReference type="InterPro" id="IPR018247">
    <property type="entry name" value="EF_Hand_1_Ca_BS"/>
</dbReference>
<dbReference type="SMART" id="SM00165">
    <property type="entry name" value="UBA"/>
    <property type="match status" value="1"/>
</dbReference>
<feature type="region of interest" description="Disordered" evidence="13">
    <location>
        <begin position="93"/>
        <end position="131"/>
    </location>
</feature>
<feature type="region of interest" description="Disordered" evidence="13">
    <location>
        <begin position="233"/>
        <end position="273"/>
    </location>
</feature>
<feature type="compositionally biased region" description="Low complexity" evidence="13">
    <location>
        <begin position="438"/>
        <end position="448"/>
    </location>
</feature>
<feature type="compositionally biased region" description="Polar residues" evidence="13">
    <location>
        <begin position="449"/>
        <end position="461"/>
    </location>
</feature>
<feature type="region of interest" description="Disordered" evidence="13">
    <location>
        <begin position="644"/>
        <end position="969"/>
    </location>
</feature>
<gene>
    <name evidence="17" type="ORF">IWX90DRAFT_416412</name>
</gene>
<feature type="region of interest" description="Disordered" evidence="13">
    <location>
        <begin position="411"/>
        <end position="516"/>
    </location>
</feature>
<evidence type="ECO:0000259" key="16">
    <source>
        <dbReference type="PROSITE" id="PS50222"/>
    </source>
</evidence>
<feature type="compositionally biased region" description="Polar residues" evidence="13">
    <location>
        <begin position="1244"/>
        <end position="1264"/>
    </location>
</feature>
<dbReference type="InterPro" id="IPR015940">
    <property type="entry name" value="UBA"/>
</dbReference>
<feature type="compositionally biased region" description="Polar residues" evidence="13">
    <location>
        <begin position="728"/>
        <end position="745"/>
    </location>
</feature>
<evidence type="ECO:0000256" key="7">
    <source>
        <dbReference type="ARBA" id="ARBA00022837"/>
    </source>
</evidence>
<feature type="compositionally biased region" description="Polar residues" evidence="13">
    <location>
        <begin position="1124"/>
        <end position="1133"/>
    </location>
</feature>
<dbReference type="Gene3D" id="1.10.287.1490">
    <property type="match status" value="1"/>
</dbReference>
<dbReference type="PROSITE" id="PS50222">
    <property type="entry name" value="EF_HAND_2"/>
    <property type="match status" value="1"/>
</dbReference>